<keyword evidence="5" id="KW-0998">Cell outer membrane</keyword>
<dbReference type="Pfam" id="PF14322">
    <property type="entry name" value="SusD-like_3"/>
    <property type="match status" value="1"/>
</dbReference>
<dbReference type="PROSITE" id="PS51257">
    <property type="entry name" value="PROKAR_LIPOPROTEIN"/>
    <property type="match status" value="1"/>
</dbReference>
<comment type="caution">
    <text evidence="8">The sequence shown here is derived from an EMBL/GenBank/DDBJ whole genome shotgun (WGS) entry which is preliminary data.</text>
</comment>
<evidence type="ECO:0000256" key="1">
    <source>
        <dbReference type="ARBA" id="ARBA00004442"/>
    </source>
</evidence>
<gene>
    <name evidence="8" type="ORF">GCM10011386_06530</name>
</gene>
<evidence type="ECO:0000256" key="2">
    <source>
        <dbReference type="ARBA" id="ARBA00006275"/>
    </source>
</evidence>
<evidence type="ECO:0008006" key="10">
    <source>
        <dbReference type="Google" id="ProtNLM"/>
    </source>
</evidence>
<keyword evidence="3" id="KW-0732">Signal</keyword>
<dbReference type="InterPro" id="IPR011990">
    <property type="entry name" value="TPR-like_helical_dom_sf"/>
</dbReference>
<evidence type="ECO:0000256" key="4">
    <source>
        <dbReference type="ARBA" id="ARBA00023136"/>
    </source>
</evidence>
<evidence type="ECO:0000313" key="8">
    <source>
        <dbReference type="EMBL" id="GGC17389.1"/>
    </source>
</evidence>
<dbReference type="SUPFAM" id="SSF48452">
    <property type="entry name" value="TPR-like"/>
    <property type="match status" value="1"/>
</dbReference>
<dbReference type="Gene3D" id="1.25.40.390">
    <property type="match status" value="1"/>
</dbReference>
<sequence length="578" mass="65072">MRDMKRIYQYGFGAIFSLLLSVVGCKSDKEFLTEVPPTFYTVDNAFSTSAQIDQALVAIYSQLRDLWANPSEEGWIFVLRGNGTDMYDVPSIRRGNSFNNYGNINPDNGTFYNAYSTWYQLIAKANLAIYSADLEQIAWSSPEEKAYALAQARFFRAFAFLNLGELFGGVPIVTEVTTQPKYDFARTSRVETYQFVIDELQAIENDLPTTTGEGGRLVRGAAQHMLSRAYLAQGIQLQTDGDAAAAQSAFNQSVANADKVINGGTFSLMKSRFGSRQDEEQGNVYWDLFQENNVNYQDGNTECIWALQIDYAAYRAEDGKSKLPYSRTYGPVFRDGAPAHLTGTLEDVGGRGIAQMIPTMYTRDEIYADKWGDDMRNSDIVFRRTFIGNVASSPYYGQPVPWDVIYNGSSDATTNKANQSLCYPVSCKIATDRYTGLADGENMSNLFRDDYFIRLSETILLRAEAKQRLGDKAGAATDINLLRERAQCGYLVTAADVDDRFNLILDERARELVYEESRWNTLLRMGGTTAVERIRAYAFWPEAKATLTFDYNLWPIPNTVIDTNKDVPLEQNDGWKNR</sequence>
<evidence type="ECO:0000256" key="5">
    <source>
        <dbReference type="ARBA" id="ARBA00023237"/>
    </source>
</evidence>
<organism evidence="8 9">
    <name type="scientific">Parapedobacter defluvii</name>
    <dbReference type="NCBI Taxonomy" id="2045106"/>
    <lineage>
        <taxon>Bacteria</taxon>
        <taxon>Pseudomonadati</taxon>
        <taxon>Bacteroidota</taxon>
        <taxon>Sphingobacteriia</taxon>
        <taxon>Sphingobacteriales</taxon>
        <taxon>Sphingobacteriaceae</taxon>
        <taxon>Parapedobacter</taxon>
    </lineage>
</organism>
<evidence type="ECO:0000259" key="6">
    <source>
        <dbReference type="Pfam" id="PF07980"/>
    </source>
</evidence>
<protein>
    <recommendedName>
        <fullName evidence="10">Starch-binding associating with outer membrane</fullName>
    </recommendedName>
</protein>
<evidence type="ECO:0000259" key="7">
    <source>
        <dbReference type="Pfam" id="PF14322"/>
    </source>
</evidence>
<dbReference type="InterPro" id="IPR012944">
    <property type="entry name" value="SusD_RagB_dom"/>
</dbReference>
<dbReference type="EMBL" id="BMIK01000001">
    <property type="protein sequence ID" value="GGC17389.1"/>
    <property type="molecule type" value="Genomic_DNA"/>
</dbReference>
<feature type="domain" description="RagB/SusD" evidence="6">
    <location>
        <begin position="275"/>
        <end position="575"/>
    </location>
</feature>
<dbReference type="Proteomes" id="UP000597338">
    <property type="component" value="Unassembled WGS sequence"/>
</dbReference>
<comment type="similarity">
    <text evidence="2">Belongs to the SusD family.</text>
</comment>
<evidence type="ECO:0000256" key="3">
    <source>
        <dbReference type="ARBA" id="ARBA00022729"/>
    </source>
</evidence>
<accession>A0ABQ1L116</accession>
<comment type="subcellular location">
    <subcellularLocation>
        <location evidence="1">Cell outer membrane</location>
    </subcellularLocation>
</comment>
<proteinExistence type="inferred from homology"/>
<dbReference type="InterPro" id="IPR033985">
    <property type="entry name" value="SusD-like_N"/>
</dbReference>
<feature type="domain" description="SusD-like N-terminal" evidence="7">
    <location>
        <begin position="67"/>
        <end position="231"/>
    </location>
</feature>
<keyword evidence="9" id="KW-1185">Reference proteome</keyword>
<evidence type="ECO:0000313" key="9">
    <source>
        <dbReference type="Proteomes" id="UP000597338"/>
    </source>
</evidence>
<dbReference type="Pfam" id="PF07980">
    <property type="entry name" value="SusD_RagB"/>
    <property type="match status" value="1"/>
</dbReference>
<reference evidence="9" key="1">
    <citation type="journal article" date="2019" name="Int. J. Syst. Evol. Microbiol.">
        <title>The Global Catalogue of Microorganisms (GCM) 10K type strain sequencing project: providing services to taxonomists for standard genome sequencing and annotation.</title>
        <authorList>
            <consortium name="The Broad Institute Genomics Platform"/>
            <consortium name="The Broad Institute Genome Sequencing Center for Infectious Disease"/>
            <person name="Wu L."/>
            <person name="Ma J."/>
        </authorList>
    </citation>
    <scope>NUCLEOTIDE SEQUENCE [LARGE SCALE GENOMIC DNA]</scope>
    <source>
        <strain evidence="9">CGMCC 1.15342</strain>
    </source>
</reference>
<keyword evidence="4" id="KW-0472">Membrane</keyword>
<name>A0ABQ1L116_9SPHI</name>